<protein>
    <submittedName>
        <fullName evidence="2">Uncharacterized protein</fullName>
    </submittedName>
</protein>
<feature type="chain" id="PRO_5040351102" evidence="1">
    <location>
        <begin position="19"/>
        <end position="174"/>
    </location>
</feature>
<dbReference type="OrthoDB" id="3928002at2759"/>
<reference evidence="2" key="1">
    <citation type="journal article" date="2020" name="Stud. Mycol.">
        <title>101 Dothideomycetes genomes: a test case for predicting lifestyles and emergence of pathogens.</title>
        <authorList>
            <person name="Haridas S."/>
            <person name="Albert R."/>
            <person name="Binder M."/>
            <person name="Bloem J."/>
            <person name="Labutti K."/>
            <person name="Salamov A."/>
            <person name="Andreopoulos B."/>
            <person name="Baker S."/>
            <person name="Barry K."/>
            <person name="Bills G."/>
            <person name="Bluhm B."/>
            <person name="Cannon C."/>
            <person name="Castanera R."/>
            <person name="Culley D."/>
            <person name="Daum C."/>
            <person name="Ezra D."/>
            <person name="Gonzalez J."/>
            <person name="Henrissat B."/>
            <person name="Kuo A."/>
            <person name="Liang C."/>
            <person name="Lipzen A."/>
            <person name="Lutzoni F."/>
            <person name="Magnuson J."/>
            <person name="Mondo S."/>
            <person name="Nolan M."/>
            <person name="Ohm R."/>
            <person name="Pangilinan J."/>
            <person name="Park H.-J."/>
            <person name="Ramirez L."/>
            <person name="Alfaro M."/>
            <person name="Sun H."/>
            <person name="Tritt A."/>
            <person name="Yoshinaga Y."/>
            <person name="Zwiers L.-H."/>
            <person name="Turgeon B."/>
            <person name="Goodwin S."/>
            <person name="Spatafora J."/>
            <person name="Crous P."/>
            <person name="Grigoriev I."/>
        </authorList>
    </citation>
    <scope>NUCLEOTIDE SEQUENCE</scope>
    <source>
        <strain evidence="2">CBS 130266</strain>
    </source>
</reference>
<evidence type="ECO:0000256" key="1">
    <source>
        <dbReference type="SAM" id="SignalP"/>
    </source>
</evidence>
<comment type="caution">
    <text evidence="2">The sequence shown here is derived from an EMBL/GenBank/DDBJ whole genome shotgun (WGS) entry which is preliminary data.</text>
</comment>
<organism evidence="2 3">
    <name type="scientific">Tothia fuscella</name>
    <dbReference type="NCBI Taxonomy" id="1048955"/>
    <lineage>
        <taxon>Eukaryota</taxon>
        <taxon>Fungi</taxon>
        <taxon>Dikarya</taxon>
        <taxon>Ascomycota</taxon>
        <taxon>Pezizomycotina</taxon>
        <taxon>Dothideomycetes</taxon>
        <taxon>Pleosporomycetidae</taxon>
        <taxon>Venturiales</taxon>
        <taxon>Cylindrosympodiaceae</taxon>
        <taxon>Tothia</taxon>
    </lineage>
</organism>
<evidence type="ECO:0000313" key="3">
    <source>
        <dbReference type="Proteomes" id="UP000800235"/>
    </source>
</evidence>
<proteinExistence type="predicted"/>
<dbReference type="Proteomes" id="UP000800235">
    <property type="component" value="Unassembled WGS sequence"/>
</dbReference>
<name>A0A9P4NQY1_9PEZI</name>
<gene>
    <name evidence="2" type="ORF">EJ08DRAFT_258559</name>
</gene>
<accession>A0A9P4NQY1</accession>
<dbReference type="AlphaFoldDB" id="A0A9P4NQY1"/>
<dbReference type="EMBL" id="MU007042">
    <property type="protein sequence ID" value="KAF2430035.1"/>
    <property type="molecule type" value="Genomic_DNA"/>
</dbReference>
<keyword evidence="3" id="KW-1185">Reference proteome</keyword>
<evidence type="ECO:0000313" key="2">
    <source>
        <dbReference type="EMBL" id="KAF2430035.1"/>
    </source>
</evidence>
<keyword evidence="1" id="KW-0732">Signal</keyword>
<feature type="signal peptide" evidence="1">
    <location>
        <begin position="1"/>
        <end position="18"/>
    </location>
</feature>
<dbReference type="PANTHER" id="PTHR38049">
    <property type="entry name" value="RICIN B LECTIN DOMAIN-CONTAINING PROTEIN"/>
    <property type="match status" value="1"/>
</dbReference>
<sequence length="174" mass="19717">MVLELITLVGLPAVVATAEGIRQHGKNDQPAEPHCRMKDFHIDVYCNSQSRKRVQVDQTMVVMSDGKLYLAAKDSKTKTPLPLPRVSSASHPFTSFFLDFEPDQVEPNMFERLNRPPKIRGLVSTISVNPPILNWIFVDRNTFEVKYGSRAEARGHLLGPWDWTDDKVGIMLEN</sequence>
<dbReference type="PANTHER" id="PTHR38049:SF1">
    <property type="entry name" value="PROTEIN KINASE DOMAIN-CONTAINING PROTEIN"/>
    <property type="match status" value="1"/>
</dbReference>